<reference evidence="13" key="2">
    <citation type="submission" date="2020-08" db="EMBL/GenBank/DDBJ databases">
        <title>Plant Genome Project.</title>
        <authorList>
            <person name="Zhang R.-G."/>
        </authorList>
    </citation>
    <scope>NUCLEOTIDE SEQUENCE</scope>
    <source>
        <strain evidence="13">Huo1</strain>
        <tissue evidence="13">Leaf</tissue>
    </source>
</reference>
<feature type="transmembrane region" description="Helical" evidence="10">
    <location>
        <begin position="288"/>
        <end position="308"/>
    </location>
</feature>
<protein>
    <recommendedName>
        <fullName evidence="15">Potassium transporter</fullName>
    </recommendedName>
</protein>
<evidence type="ECO:0000256" key="10">
    <source>
        <dbReference type="SAM" id="Phobius"/>
    </source>
</evidence>
<evidence type="ECO:0008006" key="15">
    <source>
        <dbReference type="Google" id="ProtNLM"/>
    </source>
</evidence>
<sequence length="725" mass="81020">MDLESGFYQNHVKRESWRTVFTLAYQSLGVVYGDLSTSPLYVYKSTFAEDIEHTETNDEIFGVLSFIFWTLTLVPLLKYVFIVLRADDNGEGGTFALYSLLCRHAKVNSLPSFQSADEDLSTYKKDITSPAPSTVRAKIKSTLEKYRVLQRVLLLLALLGACMVIGDGILTPAISVFSAVSGVELAMAKEHHKYVEVPVACIVLIALFALQHYGTHRVGFLFAPVVRKRCLQISDTSLSCQLRHIAFTSIVYPSLVLAYMGQAAYLSMHHDFQSDYRIGFYVSVPEKLRWPVLVIAVMAAVVGSQAIITGTFSIIKQCSALGCFPRVKIVHTSSKMHGQIYIPEINWILMVLCLAVTIGFRDTKRLGNASGLAVITVMLVTTCLMSLVIVLCWHHNVILAVCFVLFFGMIEALYFSASLIKFLEGAWVPIALSLTFMIVMCVWHYGTLKKYEFDVQNKVSVDWLLGLGPSLGIVRVRGIGLIHTELVSGIPAIFSHFVTNLPAFHQVLVFLCVKSVPIPHVKHEERFLVGHIGPREYRMYRCIVRYGYRDAHKDDLQFENDLVCSIAEYIRTGSTGLNGKDKDVTRQNEDMIVVGTPSTHLHGILLCEDDGVNPDVAGTSEHREIQSPPAPPMKARKKVRFVIPENPKIDRGAREELRDLMDAREAGIAYILGHSYVRAKQGSSFMKKMVINCGYDFLRRNCRASTLALSSPHSSTLEVGMVYHI</sequence>
<accession>A0A8X8YBN6</accession>
<feature type="domain" description="K+ potassium transporter C-terminal" evidence="12">
    <location>
        <begin position="478"/>
        <end position="725"/>
    </location>
</feature>
<comment type="similarity">
    <text evidence="2">Belongs to the HAK/KUP transporter (TC 2.A.72.3) family.</text>
</comment>
<keyword evidence="7 10" id="KW-1133">Transmembrane helix</keyword>
<evidence type="ECO:0000313" key="14">
    <source>
        <dbReference type="Proteomes" id="UP000298416"/>
    </source>
</evidence>
<gene>
    <name evidence="13" type="ORF">SASPL_107645</name>
</gene>
<dbReference type="PANTHER" id="PTHR30540:SF98">
    <property type="entry name" value="POTASSIUM TRANSPORTER 6"/>
    <property type="match status" value="1"/>
</dbReference>
<evidence type="ECO:0000256" key="8">
    <source>
        <dbReference type="ARBA" id="ARBA00023065"/>
    </source>
</evidence>
<keyword evidence="9 10" id="KW-0472">Membrane</keyword>
<dbReference type="InterPro" id="IPR053952">
    <property type="entry name" value="K_trans_C"/>
</dbReference>
<dbReference type="GO" id="GO:0015079">
    <property type="term" value="F:potassium ion transmembrane transporter activity"/>
    <property type="evidence" value="ECO:0007669"/>
    <property type="project" value="InterPro"/>
</dbReference>
<dbReference type="Proteomes" id="UP000298416">
    <property type="component" value="Unassembled WGS sequence"/>
</dbReference>
<evidence type="ECO:0000256" key="9">
    <source>
        <dbReference type="ARBA" id="ARBA00023136"/>
    </source>
</evidence>
<comment type="subcellular location">
    <subcellularLocation>
        <location evidence="1">Cell membrane</location>
        <topology evidence="1">Multi-pass membrane protein</topology>
    </subcellularLocation>
</comment>
<feature type="transmembrane region" description="Helical" evidence="10">
    <location>
        <begin position="244"/>
        <end position="268"/>
    </location>
</feature>
<dbReference type="Pfam" id="PF02705">
    <property type="entry name" value="K_trans"/>
    <property type="match status" value="2"/>
</dbReference>
<evidence type="ECO:0000256" key="4">
    <source>
        <dbReference type="ARBA" id="ARBA00022538"/>
    </source>
</evidence>
<evidence type="ECO:0000256" key="2">
    <source>
        <dbReference type="ARBA" id="ARBA00008440"/>
    </source>
</evidence>
<keyword evidence="6" id="KW-0630">Potassium</keyword>
<dbReference type="GO" id="GO:0005886">
    <property type="term" value="C:plasma membrane"/>
    <property type="evidence" value="ECO:0007669"/>
    <property type="project" value="UniProtKB-SubCell"/>
</dbReference>
<dbReference type="EMBL" id="PNBA02000003">
    <property type="protein sequence ID" value="KAG6429593.1"/>
    <property type="molecule type" value="Genomic_DNA"/>
</dbReference>
<keyword evidence="14" id="KW-1185">Reference proteome</keyword>
<evidence type="ECO:0000256" key="7">
    <source>
        <dbReference type="ARBA" id="ARBA00022989"/>
    </source>
</evidence>
<evidence type="ECO:0000313" key="13">
    <source>
        <dbReference type="EMBL" id="KAG6429593.1"/>
    </source>
</evidence>
<organism evidence="13">
    <name type="scientific">Salvia splendens</name>
    <name type="common">Scarlet sage</name>
    <dbReference type="NCBI Taxonomy" id="180675"/>
    <lineage>
        <taxon>Eukaryota</taxon>
        <taxon>Viridiplantae</taxon>
        <taxon>Streptophyta</taxon>
        <taxon>Embryophyta</taxon>
        <taxon>Tracheophyta</taxon>
        <taxon>Spermatophyta</taxon>
        <taxon>Magnoliopsida</taxon>
        <taxon>eudicotyledons</taxon>
        <taxon>Gunneridae</taxon>
        <taxon>Pentapetalae</taxon>
        <taxon>asterids</taxon>
        <taxon>lamiids</taxon>
        <taxon>Lamiales</taxon>
        <taxon>Lamiaceae</taxon>
        <taxon>Nepetoideae</taxon>
        <taxon>Mentheae</taxon>
        <taxon>Salviinae</taxon>
        <taxon>Salvia</taxon>
        <taxon>Salvia subgen. Calosphace</taxon>
        <taxon>core Calosphace</taxon>
    </lineage>
</organism>
<reference evidence="13" key="1">
    <citation type="submission" date="2018-01" db="EMBL/GenBank/DDBJ databases">
        <authorList>
            <person name="Mao J.F."/>
        </authorList>
    </citation>
    <scope>NUCLEOTIDE SEQUENCE</scope>
    <source>
        <strain evidence="13">Huo1</strain>
        <tissue evidence="13">Leaf</tissue>
    </source>
</reference>
<evidence type="ECO:0000256" key="3">
    <source>
        <dbReference type="ARBA" id="ARBA00022448"/>
    </source>
</evidence>
<keyword evidence="8" id="KW-0406">Ion transport</keyword>
<feature type="transmembrane region" description="Helical" evidence="10">
    <location>
        <begin position="197"/>
        <end position="223"/>
    </location>
</feature>
<keyword evidence="4" id="KW-0633">Potassium transport</keyword>
<dbReference type="PANTHER" id="PTHR30540">
    <property type="entry name" value="OSMOTIC STRESS POTASSIUM TRANSPORTER"/>
    <property type="match status" value="1"/>
</dbReference>
<evidence type="ECO:0000259" key="12">
    <source>
        <dbReference type="Pfam" id="PF22776"/>
    </source>
</evidence>
<comment type="caution">
    <text evidence="13">The sequence shown here is derived from an EMBL/GenBank/DDBJ whole genome shotgun (WGS) entry which is preliminary data.</text>
</comment>
<feature type="domain" description="K+ potassium transporter integral membrane" evidence="11">
    <location>
        <begin position="245"/>
        <end position="464"/>
    </location>
</feature>
<evidence type="ECO:0000256" key="1">
    <source>
        <dbReference type="ARBA" id="ARBA00004651"/>
    </source>
</evidence>
<dbReference type="Pfam" id="PF22776">
    <property type="entry name" value="K_trans_C"/>
    <property type="match status" value="1"/>
</dbReference>
<feature type="transmembrane region" description="Helical" evidence="10">
    <location>
        <begin position="340"/>
        <end position="360"/>
    </location>
</feature>
<keyword evidence="3" id="KW-0813">Transport</keyword>
<dbReference type="InterPro" id="IPR053951">
    <property type="entry name" value="K_trans_N"/>
</dbReference>
<dbReference type="InterPro" id="IPR003855">
    <property type="entry name" value="K+_transporter"/>
</dbReference>
<name>A0A8X8YBN6_SALSN</name>
<feature type="transmembrane region" description="Helical" evidence="10">
    <location>
        <begin position="60"/>
        <end position="81"/>
    </location>
</feature>
<feature type="transmembrane region" description="Helical" evidence="10">
    <location>
        <begin position="152"/>
        <end position="177"/>
    </location>
</feature>
<evidence type="ECO:0000259" key="11">
    <source>
        <dbReference type="Pfam" id="PF02705"/>
    </source>
</evidence>
<feature type="domain" description="K+ potassium transporter integral membrane" evidence="11">
    <location>
        <begin position="23"/>
        <end position="226"/>
    </location>
</feature>
<feature type="transmembrane region" description="Helical" evidence="10">
    <location>
        <begin position="398"/>
        <end position="420"/>
    </location>
</feature>
<keyword evidence="5 10" id="KW-0812">Transmembrane</keyword>
<evidence type="ECO:0000256" key="6">
    <source>
        <dbReference type="ARBA" id="ARBA00022958"/>
    </source>
</evidence>
<proteinExistence type="inferred from homology"/>
<dbReference type="AlphaFoldDB" id="A0A8X8YBN6"/>
<feature type="transmembrane region" description="Helical" evidence="10">
    <location>
        <begin position="426"/>
        <end position="446"/>
    </location>
</feature>
<feature type="transmembrane region" description="Helical" evidence="10">
    <location>
        <begin position="372"/>
        <end position="391"/>
    </location>
</feature>
<evidence type="ECO:0000256" key="5">
    <source>
        <dbReference type="ARBA" id="ARBA00022692"/>
    </source>
</evidence>